<dbReference type="SUPFAM" id="SSF57938">
    <property type="entry name" value="DnaJ/Hsp40 cysteine-rich domain"/>
    <property type="match status" value="1"/>
</dbReference>
<feature type="compositionally biased region" description="Basic and acidic residues" evidence="1">
    <location>
        <begin position="77"/>
        <end position="86"/>
    </location>
</feature>
<evidence type="ECO:0000313" key="3">
    <source>
        <dbReference type="Proteomes" id="UP000470951"/>
    </source>
</evidence>
<comment type="caution">
    <text evidence="2">The sequence shown here is derived from an EMBL/GenBank/DDBJ whole genome shotgun (WGS) entry which is preliminary data.</text>
</comment>
<evidence type="ECO:0000256" key="1">
    <source>
        <dbReference type="SAM" id="MobiDB-lite"/>
    </source>
</evidence>
<accession>A0A7K3RDV3</accession>
<protein>
    <submittedName>
        <fullName evidence="2">Uncharacterized protein</fullName>
    </submittedName>
</protein>
<dbReference type="AlphaFoldDB" id="A0A7K3RDV3"/>
<dbReference type="RefSeq" id="WP_164216816.1">
    <property type="nucleotide sequence ID" value="NZ_JAAGMS010000224.1"/>
</dbReference>
<dbReference type="Proteomes" id="UP000470951">
    <property type="component" value="Unassembled WGS sequence"/>
</dbReference>
<organism evidence="2 3">
    <name type="scientific">Streptomyces anulatus</name>
    <name type="common">Streptomyces chrysomallus</name>
    <dbReference type="NCBI Taxonomy" id="1892"/>
    <lineage>
        <taxon>Bacteria</taxon>
        <taxon>Bacillati</taxon>
        <taxon>Actinomycetota</taxon>
        <taxon>Actinomycetes</taxon>
        <taxon>Kitasatosporales</taxon>
        <taxon>Streptomycetaceae</taxon>
        <taxon>Streptomyces</taxon>
    </lineage>
</organism>
<evidence type="ECO:0000313" key="2">
    <source>
        <dbReference type="EMBL" id="NEC00349.1"/>
    </source>
</evidence>
<feature type="region of interest" description="Disordered" evidence="1">
    <location>
        <begin position="66"/>
        <end position="86"/>
    </location>
</feature>
<sequence>MALASLLILLTAAGYAVLCAVRPFAPCRKCSGIGVRTRRRAVIVCRRCHGHRARLRIGRRLLNNSRSIHAAGTRPQPTDRKAAPWQ</sequence>
<gene>
    <name evidence="2" type="ORF">G3I58_20570</name>
</gene>
<proteinExistence type="predicted"/>
<dbReference type="EMBL" id="JAAGMS010000224">
    <property type="protein sequence ID" value="NEC00349.1"/>
    <property type="molecule type" value="Genomic_DNA"/>
</dbReference>
<name>A0A7K3RDV3_STRAQ</name>
<dbReference type="InterPro" id="IPR036410">
    <property type="entry name" value="HSP_DnaJ_Cys-rich_dom_sf"/>
</dbReference>
<reference evidence="2 3" key="1">
    <citation type="submission" date="2020-01" db="EMBL/GenBank/DDBJ databases">
        <title>Insect and environment-associated Actinomycetes.</title>
        <authorList>
            <person name="Currrie C."/>
            <person name="Chevrette M."/>
            <person name="Carlson C."/>
            <person name="Stubbendieck R."/>
            <person name="Wendt-Pienkowski E."/>
        </authorList>
    </citation>
    <scope>NUCLEOTIDE SEQUENCE [LARGE SCALE GENOMIC DNA]</scope>
    <source>
        <strain evidence="2 3">SID7903</strain>
    </source>
</reference>